<dbReference type="InterPro" id="IPR011008">
    <property type="entry name" value="Dimeric_a/b-barrel"/>
</dbReference>
<protein>
    <submittedName>
        <fullName evidence="2">Muconolactone delta-isomerase</fullName>
    </submittedName>
</protein>
<keyword evidence="2" id="KW-0413">Isomerase</keyword>
<dbReference type="Pfam" id="PF02426">
    <property type="entry name" value="MIase"/>
    <property type="match status" value="1"/>
</dbReference>
<gene>
    <name evidence="2" type="ORF">HDG40_004270</name>
</gene>
<dbReference type="AlphaFoldDB" id="A0A6I1Q693"/>
<dbReference type="InterPro" id="IPR026029">
    <property type="entry name" value="MLI_dom"/>
</dbReference>
<keyword evidence="3" id="KW-1185">Reference proteome</keyword>
<proteinExistence type="predicted"/>
<name>A0A6I1Q693_PARAM</name>
<reference evidence="2 3" key="1">
    <citation type="submission" date="2020-08" db="EMBL/GenBank/DDBJ databases">
        <title>Genomic Encyclopedia of Type Strains, Phase IV (KMG-V): Genome sequencing to study the core and pangenomes of soil and plant-associated prokaryotes.</title>
        <authorList>
            <person name="Whitman W."/>
        </authorList>
    </citation>
    <scope>NUCLEOTIDE SEQUENCE [LARGE SCALE GENOMIC DNA]</scope>
    <source>
        <strain evidence="2 3">JPY158</strain>
    </source>
</reference>
<accession>A0A6I1Q693</accession>
<feature type="domain" description="Muconolactone isomerase" evidence="1">
    <location>
        <begin position="1"/>
        <end position="80"/>
    </location>
</feature>
<comment type="caution">
    <text evidence="2">The sequence shown here is derived from an EMBL/GenBank/DDBJ whole genome shotgun (WGS) entry which is preliminary data.</text>
</comment>
<organism evidence="2 3">
    <name type="scientific">Paraburkholderia atlantica</name>
    <dbReference type="NCBI Taxonomy" id="2654982"/>
    <lineage>
        <taxon>Bacteria</taxon>
        <taxon>Pseudomonadati</taxon>
        <taxon>Pseudomonadota</taxon>
        <taxon>Betaproteobacteria</taxon>
        <taxon>Burkholderiales</taxon>
        <taxon>Burkholderiaceae</taxon>
        <taxon>Paraburkholderia</taxon>
    </lineage>
</organism>
<dbReference type="Proteomes" id="UP000592780">
    <property type="component" value="Unassembled WGS sequence"/>
</dbReference>
<dbReference type="GO" id="GO:0016853">
    <property type="term" value="F:isomerase activity"/>
    <property type="evidence" value="ECO:0007669"/>
    <property type="project" value="UniProtKB-KW"/>
</dbReference>
<evidence type="ECO:0000259" key="1">
    <source>
        <dbReference type="Pfam" id="PF02426"/>
    </source>
</evidence>
<sequence length="96" mass="10401">MQYLVLTSLDAAAPSDVVLAGLESEHQQVRELYGASVLRQIWRREDRRGAVLLFEVTSETEVSSYPEKLPLALAGAVKVYLLVPLGPHAALAGNAN</sequence>
<dbReference type="Gene3D" id="3.30.70.1060">
    <property type="entry name" value="Dimeric alpha+beta barrel"/>
    <property type="match status" value="1"/>
</dbReference>
<evidence type="ECO:0000313" key="2">
    <source>
        <dbReference type="EMBL" id="MBB5426097.1"/>
    </source>
</evidence>
<evidence type="ECO:0000313" key="3">
    <source>
        <dbReference type="Proteomes" id="UP000592780"/>
    </source>
</evidence>
<dbReference type="EMBL" id="JACHDD010000006">
    <property type="protein sequence ID" value="MBB5426097.1"/>
    <property type="molecule type" value="Genomic_DNA"/>
</dbReference>
<dbReference type="RefSeq" id="WP_018435956.1">
    <property type="nucleotide sequence ID" value="NZ_JACHDD010000006.1"/>
</dbReference>
<dbReference type="OrthoDB" id="121980at2"/>
<dbReference type="SUPFAM" id="SSF54909">
    <property type="entry name" value="Dimeric alpha+beta barrel"/>
    <property type="match status" value="1"/>
</dbReference>